<organism evidence="1">
    <name type="scientific">Anguilla anguilla</name>
    <name type="common">European freshwater eel</name>
    <name type="synonym">Muraena anguilla</name>
    <dbReference type="NCBI Taxonomy" id="7936"/>
    <lineage>
        <taxon>Eukaryota</taxon>
        <taxon>Metazoa</taxon>
        <taxon>Chordata</taxon>
        <taxon>Craniata</taxon>
        <taxon>Vertebrata</taxon>
        <taxon>Euteleostomi</taxon>
        <taxon>Actinopterygii</taxon>
        <taxon>Neopterygii</taxon>
        <taxon>Teleostei</taxon>
        <taxon>Anguilliformes</taxon>
        <taxon>Anguillidae</taxon>
        <taxon>Anguilla</taxon>
    </lineage>
</organism>
<reference evidence="1" key="1">
    <citation type="submission" date="2014-11" db="EMBL/GenBank/DDBJ databases">
        <authorList>
            <person name="Amaro Gonzalez C."/>
        </authorList>
    </citation>
    <scope>NUCLEOTIDE SEQUENCE</scope>
</reference>
<evidence type="ECO:0000313" key="1">
    <source>
        <dbReference type="EMBL" id="JAH28200.1"/>
    </source>
</evidence>
<dbReference type="EMBL" id="GBXM01080377">
    <property type="protein sequence ID" value="JAH28200.1"/>
    <property type="molecule type" value="Transcribed_RNA"/>
</dbReference>
<sequence length="29" mass="3283">MTVLKLATPVYCYFTAFSRHSCSPFLSIV</sequence>
<accession>A0A0E9RI98</accession>
<dbReference type="AlphaFoldDB" id="A0A0E9RI98"/>
<name>A0A0E9RI98_ANGAN</name>
<reference evidence="1" key="2">
    <citation type="journal article" date="2015" name="Fish Shellfish Immunol.">
        <title>Early steps in the European eel (Anguilla anguilla)-Vibrio vulnificus interaction in the gills: Role of the RtxA13 toxin.</title>
        <authorList>
            <person name="Callol A."/>
            <person name="Pajuelo D."/>
            <person name="Ebbesson L."/>
            <person name="Teles M."/>
            <person name="MacKenzie S."/>
            <person name="Amaro C."/>
        </authorList>
    </citation>
    <scope>NUCLEOTIDE SEQUENCE</scope>
</reference>
<protein>
    <submittedName>
        <fullName evidence="1">Uncharacterized protein</fullName>
    </submittedName>
</protein>
<proteinExistence type="predicted"/>